<reference evidence="2 3" key="1">
    <citation type="journal article" date="2005" name="Nucleic Acids Res.">
        <title>The genome sequence of Xanthomonas oryzae pathovar oryzae KACC10331, the bacterial blight pathogen of rice.</title>
        <authorList>
            <person name="Lee B.M."/>
            <person name="Park Y.J."/>
            <person name="Park D.S."/>
            <person name="Kang H.W."/>
            <person name="Kim J.G."/>
            <person name="Song E.S."/>
            <person name="Park I.C."/>
            <person name="Yoon U.H."/>
            <person name="Hahn J.H."/>
            <person name="Koo B.S."/>
            <person name="Lee G.B."/>
            <person name="Kim H."/>
            <person name="Park H.S."/>
            <person name="Yoon K.O."/>
            <person name="Kim J.H."/>
            <person name="Jung C.H."/>
            <person name="Koh N.H."/>
            <person name="Seo J.S."/>
            <person name="Go S.J."/>
        </authorList>
    </citation>
    <scope>NUCLEOTIDE SEQUENCE [LARGE SCALE GENOMIC DNA]</scope>
    <source>
        <strain evidence="3">KACC10331 / KXO85</strain>
    </source>
</reference>
<dbReference type="Proteomes" id="UP000006735">
    <property type="component" value="Chromosome"/>
</dbReference>
<gene>
    <name evidence="2" type="ordered locus">XOO3042</name>
</gene>
<dbReference type="InterPro" id="IPR053855">
    <property type="entry name" value="DUF6931"/>
</dbReference>
<dbReference type="KEGG" id="xoo:XOO3042"/>
<keyword evidence="1" id="KW-0732">Signal</keyword>
<protein>
    <recommendedName>
        <fullName evidence="4">Secreted protein</fullName>
    </recommendedName>
</protein>
<feature type="chain" id="PRO_5004257134" description="Secreted protein" evidence="1">
    <location>
        <begin position="24"/>
        <end position="183"/>
    </location>
</feature>
<proteinExistence type="predicted"/>
<name>Q5GYC5_XANOR</name>
<feature type="signal peptide" evidence="1">
    <location>
        <begin position="1"/>
        <end position="23"/>
    </location>
</feature>
<dbReference type="EMBL" id="AE013598">
    <property type="protein sequence ID" value="AAW76296.1"/>
    <property type="molecule type" value="Genomic_DNA"/>
</dbReference>
<evidence type="ECO:0000313" key="2">
    <source>
        <dbReference type="EMBL" id="AAW76296.1"/>
    </source>
</evidence>
<dbReference type="Pfam" id="PF22011">
    <property type="entry name" value="DUF6931"/>
    <property type="match status" value="1"/>
</dbReference>
<evidence type="ECO:0000313" key="3">
    <source>
        <dbReference type="Proteomes" id="UP000006735"/>
    </source>
</evidence>
<sequence>MRTAMLQILHAARQMRLSPSAHAALAADMAPETGVRELLARGLAQDALPLALRLLPRPYAVAWLCQCMRTHALSGHDSEGLRLAQAWVQQPGAAQRENARAFAADDDYQSVGAWLAAAAAWSDGSLSDEGGPPVAEHLTAAAAVAALLHLAGREPATFDAQLVNWSEDAARLLSGLRVRERAP</sequence>
<dbReference type="AlphaFoldDB" id="Q5GYC5"/>
<evidence type="ECO:0000256" key="1">
    <source>
        <dbReference type="SAM" id="SignalP"/>
    </source>
</evidence>
<accession>Q5GYC5</accession>
<dbReference type="HOGENOM" id="CLU_104554_0_0_6"/>
<evidence type="ECO:0008006" key="4">
    <source>
        <dbReference type="Google" id="ProtNLM"/>
    </source>
</evidence>
<dbReference type="STRING" id="291331.XOO3042"/>
<keyword evidence="3" id="KW-1185">Reference proteome</keyword>
<organism evidence="2 3">
    <name type="scientific">Xanthomonas oryzae pv. oryzae (strain KACC10331 / KXO85)</name>
    <dbReference type="NCBI Taxonomy" id="291331"/>
    <lineage>
        <taxon>Bacteria</taxon>
        <taxon>Pseudomonadati</taxon>
        <taxon>Pseudomonadota</taxon>
        <taxon>Gammaproteobacteria</taxon>
        <taxon>Lysobacterales</taxon>
        <taxon>Lysobacteraceae</taxon>
        <taxon>Xanthomonas</taxon>
    </lineage>
</organism>